<keyword evidence="5 6" id="KW-0408">Iron</keyword>
<feature type="binding site" evidence="6">
    <location>
        <position position="251"/>
    </location>
    <ligand>
        <name>Fe cation</name>
        <dbReference type="ChEBI" id="CHEBI:24875"/>
        <note>catalytic</note>
    </ligand>
</feature>
<proteinExistence type="inferred from homology"/>
<dbReference type="Gene3D" id="2.60.120.590">
    <property type="entry name" value="Alpha-ketoglutarate-dependent dioxygenase AlkB-like"/>
    <property type="match status" value="1"/>
</dbReference>
<evidence type="ECO:0000259" key="8">
    <source>
        <dbReference type="PROSITE" id="PS51471"/>
    </source>
</evidence>
<dbReference type="InterPro" id="IPR027450">
    <property type="entry name" value="AlkB-like"/>
</dbReference>
<sequence>MGYLDAQEGDAERTAFRRAEKRYKFYKHSSTSARSIKHRESVPPTDLSDVIDFRKIRHLGFSTESGIKMDDKNFQWPVFTMEQHPGFYFIPEALGIEEQMHWIKESLTTFPQPPNRTNHTAVYGPIFDLWNRAQKDLSETTSDNTPDNESNKNSADGKSYIDANGAISGEQQHSTSIPLSVLLRKLRWATLGLQFDWSKRAYDLSLPYNKMPQKLCDLASKLAEPAMPDSEFHAEAAIVNYFGQDDMLGGHLDDMEKDWSKPIVSISFGCKAIFLLGGPTREHKPTAMFLRSGDVVLMAGPARGCFHGVPRIFVDPKQADLPDFSTCDPSCKTFIDYINRSRINLNIRQVF</sequence>
<keyword evidence="10" id="KW-1185">Reference proteome</keyword>
<organism evidence="9 10">
    <name type="scientific">Ceratopteris richardii</name>
    <name type="common">Triangle waterfern</name>
    <dbReference type="NCBI Taxonomy" id="49495"/>
    <lineage>
        <taxon>Eukaryota</taxon>
        <taxon>Viridiplantae</taxon>
        <taxon>Streptophyta</taxon>
        <taxon>Embryophyta</taxon>
        <taxon>Tracheophyta</taxon>
        <taxon>Polypodiopsida</taxon>
        <taxon>Polypodiidae</taxon>
        <taxon>Polypodiales</taxon>
        <taxon>Pteridineae</taxon>
        <taxon>Pteridaceae</taxon>
        <taxon>Parkerioideae</taxon>
        <taxon>Ceratopteris</taxon>
    </lineage>
</organism>
<dbReference type="AlphaFoldDB" id="A0A8T2QMU7"/>
<dbReference type="PROSITE" id="PS51471">
    <property type="entry name" value="FE2OG_OXY"/>
    <property type="match status" value="1"/>
</dbReference>
<evidence type="ECO:0000256" key="5">
    <source>
        <dbReference type="ARBA" id="ARBA00023004"/>
    </source>
</evidence>
<dbReference type="GO" id="GO:0008198">
    <property type="term" value="F:ferrous iron binding"/>
    <property type="evidence" value="ECO:0007669"/>
    <property type="project" value="TreeGrafter"/>
</dbReference>
<dbReference type="EMBL" id="CM035438">
    <property type="protein sequence ID" value="KAH7285249.1"/>
    <property type="molecule type" value="Genomic_DNA"/>
</dbReference>
<dbReference type="GO" id="GO:0035513">
    <property type="term" value="P:oxidative RNA demethylation"/>
    <property type="evidence" value="ECO:0007669"/>
    <property type="project" value="TreeGrafter"/>
</dbReference>
<feature type="binding site" evidence="6">
    <location>
        <position position="253"/>
    </location>
    <ligand>
        <name>Fe cation</name>
        <dbReference type="ChEBI" id="CHEBI:24875"/>
        <note>catalytic</note>
    </ligand>
</feature>
<dbReference type="GO" id="GO:0035516">
    <property type="term" value="F:broad specificity oxidative DNA demethylase activity"/>
    <property type="evidence" value="ECO:0007669"/>
    <property type="project" value="TreeGrafter"/>
</dbReference>
<evidence type="ECO:0000313" key="10">
    <source>
        <dbReference type="Proteomes" id="UP000825935"/>
    </source>
</evidence>
<comment type="cofactor">
    <cofactor evidence="6">
        <name>Fe(2+)</name>
        <dbReference type="ChEBI" id="CHEBI:29033"/>
    </cofactor>
    <text evidence="6">Binds 1 Fe(2+) ion per subunit.</text>
</comment>
<evidence type="ECO:0000256" key="7">
    <source>
        <dbReference type="SAM" id="MobiDB-lite"/>
    </source>
</evidence>
<evidence type="ECO:0000256" key="4">
    <source>
        <dbReference type="ARBA" id="ARBA00023002"/>
    </source>
</evidence>
<dbReference type="GO" id="GO:0035515">
    <property type="term" value="F:oxidative RNA demethylase activity"/>
    <property type="evidence" value="ECO:0007669"/>
    <property type="project" value="TreeGrafter"/>
</dbReference>
<dbReference type="Proteomes" id="UP000825935">
    <property type="component" value="Chromosome 33"/>
</dbReference>
<feature type="region of interest" description="Disordered" evidence="7">
    <location>
        <begin position="138"/>
        <end position="162"/>
    </location>
</feature>
<feature type="domain" description="Fe2OG dioxygenase" evidence="8">
    <location>
        <begin position="233"/>
        <end position="351"/>
    </location>
</feature>
<reference evidence="9" key="1">
    <citation type="submission" date="2021-08" db="EMBL/GenBank/DDBJ databases">
        <title>WGS assembly of Ceratopteris richardii.</title>
        <authorList>
            <person name="Marchant D.B."/>
            <person name="Chen G."/>
            <person name="Jenkins J."/>
            <person name="Shu S."/>
            <person name="Leebens-Mack J."/>
            <person name="Grimwood J."/>
            <person name="Schmutz J."/>
            <person name="Soltis P."/>
            <person name="Soltis D."/>
            <person name="Chen Z.-H."/>
        </authorList>
    </citation>
    <scope>NUCLEOTIDE SEQUENCE</scope>
    <source>
        <strain evidence="9">Whitten #5841</strain>
        <tissue evidence="9">Leaf</tissue>
    </source>
</reference>
<dbReference type="Pfam" id="PF13532">
    <property type="entry name" value="2OG-FeII_Oxy_2"/>
    <property type="match status" value="1"/>
</dbReference>
<dbReference type="GO" id="GO:0005737">
    <property type="term" value="C:cytoplasm"/>
    <property type="evidence" value="ECO:0007669"/>
    <property type="project" value="TreeGrafter"/>
</dbReference>
<keyword evidence="2 6" id="KW-0479">Metal-binding</keyword>
<comment type="caution">
    <text evidence="9">The sequence shown here is derived from an EMBL/GenBank/DDBJ whole genome shotgun (WGS) entry which is preliminary data.</text>
</comment>
<dbReference type="InterPro" id="IPR005123">
    <property type="entry name" value="Oxoglu/Fe-dep_dioxygenase_dom"/>
</dbReference>
<evidence type="ECO:0000256" key="6">
    <source>
        <dbReference type="PIRSR" id="PIRSR604574-2"/>
    </source>
</evidence>
<comment type="similarity">
    <text evidence="1">Belongs to the alkB family.</text>
</comment>
<dbReference type="PANTHER" id="PTHR16557:SF11">
    <property type="entry name" value="ALPHA-KETOGLUTARATE-DEPENDENT DIOXYGENASE ALKB"/>
    <property type="match status" value="1"/>
</dbReference>
<name>A0A8T2QMU7_CERRI</name>
<gene>
    <name evidence="9" type="ORF">KP509_33G018800</name>
</gene>
<feature type="compositionally biased region" description="Polar residues" evidence="7">
    <location>
        <begin position="139"/>
        <end position="156"/>
    </location>
</feature>
<dbReference type="InterPro" id="IPR004574">
    <property type="entry name" value="Alkb"/>
</dbReference>
<dbReference type="InterPro" id="IPR037151">
    <property type="entry name" value="AlkB-like_sf"/>
</dbReference>
<dbReference type="PANTHER" id="PTHR16557">
    <property type="entry name" value="ALKYLATED DNA REPAIR PROTEIN ALKB-RELATED"/>
    <property type="match status" value="1"/>
</dbReference>
<accession>A0A8T2QMU7</accession>
<evidence type="ECO:0000256" key="2">
    <source>
        <dbReference type="ARBA" id="ARBA00022723"/>
    </source>
</evidence>
<dbReference type="OrthoDB" id="6614653at2759"/>
<dbReference type="SUPFAM" id="SSF51197">
    <property type="entry name" value="Clavaminate synthase-like"/>
    <property type="match status" value="1"/>
</dbReference>
<keyword evidence="3" id="KW-0223">Dioxygenase</keyword>
<protein>
    <recommendedName>
        <fullName evidence="8">Fe2OG dioxygenase domain-containing protein</fullName>
    </recommendedName>
</protein>
<evidence type="ECO:0000256" key="1">
    <source>
        <dbReference type="ARBA" id="ARBA00007879"/>
    </source>
</evidence>
<evidence type="ECO:0000256" key="3">
    <source>
        <dbReference type="ARBA" id="ARBA00022964"/>
    </source>
</evidence>
<evidence type="ECO:0000313" key="9">
    <source>
        <dbReference type="EMBL" id="KAH7285249.1"/>
    </source>
</evidence>
<keyword evidence="4" id="KW-0560">Oxidoreductase</keyword>
<feature type="binding site" evidence="6">
    <location>
        <position position="307"/>
    </location>
    <ligand>
        <name>Fe cation</name>
        <dbReference type="ChEBI" id="CHEBI:24875"/>
        <note>catalytic</note>
    </ligand>
</feature>